<gene>
    <name evidence="1" type="ORF">L486_06371</name>
</gene>
<proteinExistence type="predicted"/>
<dbReference type="OrthoDB" id="10528542at2759"/>
<evidence type="ECO:0000313" key="2">
    <source>
        <dbReference type="Proteomes" id="UP000092583"/>
    </source>
</evidence>
<reference evidence="1 2" key="1">
    <citation type="submission" date="2013-07" db="EMBL/GenBank/DDBJ databases">
        <title>The Genome Sequence of Kwoniella mangroviensis CBS10435.</title>
        <authorList>
            <consortium name="The Broad Institute Genome Sequencing Platform"/>
            <person name="Cuomo C."/>
            <person name="Litvintseva A."/>
            <person name="Chen Y."/>
            <person name="Heitman J."/>
            <person name="Sun S."/>
            <person name="Springer D."/>
            <person name="Dromer F."/>
            <person name="Young S.K."/>
            <person name="Zeng Q."/>
            <person name="Gargeya S."/>
            <person name="Fitzgerald M."/>
            <person name="Abouelleil A."/>
            <person name="Alvarado L."/>
            <person name="Berlin A.M."/>
            <person name="Chapman S.B."/>
            <person name="Dewar J."/>
            <person name="Goldberg J."/>
            <person name="Griggs A."/>
            <person name="Gujja S."/>
            <person name="Hansen M."/>
            <person name="Howarth C."/>
            <person name="Imamovic A."/>
            <person name="Larimer J."/>
            <person name="McCowan C."/>
            <person name="Murphy C."/>
            <person name="Pearson M."/>
            <person name="Priest M."/>
            <person name="Roberts A."/>
            <person name="Saif S."/>
            <person name="Shea T."/>
            <person name="Sykes S."/>
            <person name="Wortman J."/>
            <person name="Nusbaum C."/>
            <person name="Birren B."/>
        </authorList>
    </citation>
    <scope>NUCLEOTIDE SEQUENCE [LARGE SCALE GENOMIC DNA]</scope>
    <source>
        <strain evidence="1 2">CBS 10435</strain>
    </source>
</reference>
<name>A0A1B9ILP6_9TREE</name>
<dbReference type="Proteomes" id="UP000092583">
    <property type="component" value="Unassembled WGS sequence"/>
</dbReference>
<accession>A0A1B9ILP6</accession>
<dbReference type="AlphaFoldDB" id="A0A1B9ILP6"/>
<keyword evidence="2" id="KW-1185">Reference proteome</keyword>
<dbReference type="EMBL" id="KV700091">
    <property type="protein sequence ID" value="OCF56427.1"/>
    <property type="molecule type" value="Genomic_DNA"/>
</dbReference>
<sequence>MGKFPWQGLKNLNQLHVTCHRYSTPGSSSLSTSTFDIPRPQYHKLPGYGLIHLGICILYPDGPVLSNEKLVDEINVVKGLARCVAQLCDPQKLPYHSPWIELRFKAANGDDEFAKVNKILQQTFIEEIKGCLGIKKESIPT</sequence>
<evidence type="ECO:0000313" key="1">
    <source>
        <dbReference type="EMBL" id="OCF56427.1"/>
    </source>
</evidence>
<organism evidence="1 2">
    <name type="scientific">Kwoniella mangroviensis CBS 10435</name>
    <dbReference type="NCBI Taxonomy" id="1331196"/>
    <lineage>
        <taxon>Eukaryota</taxon>
        <taxon>Fungi</taxon>
        <taxon>Dikarya</taxon>
        <taxon>Basidiomycota</taxon>
        <taxon>Agaricomycotina</taxon>
        <taxon>Tremellomycetes</taxon>
        <taxon>Tremellales</taxon>
        <taxon>Cryptococcaceae</taxon>
        <taxon>Kwoniella</taxon>
    </lineage>
</organism>
<protein>
    <submittedName>
        <fullName evidence="1">Uncharacterized protein</fullName>
    </submittedName>
</protein>
<reference evidence="2" key="2">
    <citation type="submission" date="2013-12" db="EMBL/GenBank/DDBJ databases">
        <title>Evolution of pathogenesis and genome organization in the Tremellales.</title>
        <authorList>
            <person name="Cuomo C."/>
            <person name="Litvintseva A."/>
            <person name="Heitman J."/>
            <person name="Chen Y."/>
            <person name="Sun S."/>
            <person name="Springer D."/>
            <person name="Dromer F."/>
            <person name="Young S."/>
            <person name="Zeng Q."/>
            <person name="Chapman S."/>
            <person name="Gujja S."/>
            <person name="Saif S."/>
            <person name="Birren B."/>
        </authorList>
    </citation>
    <scope>NUCLEOTIDE SEQUENCE [LARGE SCALE GENOMIC DNA]</scope>
    <source>
        <strain evidence="2">CBS 10435</strain>
    </source>
</reference>